<evidence type="ECO:0000313" key="1">
    <source>
        <dbReference type="EMBL" id="PMS19692.1"/>
    </source>
</evidence>
<sequence>MAGAAMIARLIHVLRSPRGDVEANFFRALFAMHRKVMDQQIERGGIGLCSGRGTSNLAKMALLSDDPP</sequence>
<protein>
    <submittedName>
        <fullName evidence="1">Uncharacterized protein</fullName>
    </submittedName>
</protein>
<gene>
    <name evidence="1" type="ORF">C0Z18_12670</name>
</gene>
<keyword evidence="2" id="KW-1185">Reference proteome</keyword>
<reference evidence="1 2" key="1">
    <citation type="submission" date="2018-01" db="EMBL/GenBank/DDBJ databases">
        <title>Whole genome analyses suggest that Burkholderia sensu lato contains two further novel genera in the rhizoxinica-symbiotica group Mycetohabitans gen. nov., and Trinickia gen. nov.: implications for the evolution of diazotrophy and nodulation in the Burkholderiaceae.</title>
        <authorList>
            <person name="Estrada-de los Santos P."/>
            <person name="Palmer M."/>
            <person name="Chavez-Ramirez B."/>
            <person name="Beukes C."/>
            <person name="Steenkamp E.T."/>
            <person name="Hirsch A.M."/>
            <person name="Manyaka P."/>
            <person name="Maluk M."/>
            <person name="Lafos M."/>
            <person name="Crook M."/>
            <person name="Gross E."/>
            <person name="Simon M.F."/>
            <person name="Bueno dos Reis Junior F."/>
            <person name="Poole P.S."/>
            <person name="Venter S.N."/>
            <person name="James E.K."/>
        </authorList>
    </citation>
    <scope>NUCLEOTIDE SEQUENCE [LARGE SCALE GENOMIC DNA]</scope>
    <source>
        <strain evidence="1 2">GIMN1.004</strain>
    </source>
</reference>
<proteinExistence type="predicted"/>
<name>A0A2N7VRB5_9BURK</name>
<organism evidence="1 2">
    <name type="scientific">Trinickia dabaoshanensis</name>
    <dbReference type="NCBI Taxonomy" id="564714"/>
    <lineage>
        <taxon>Bacteria</taxon>
        <taxon>Pseudomonadati</taxon>
        <taxon>Pseudomonadota</taxon>
        <taxon>Betaproteobacteria</taxon>
        <taxon>Burkholderiales</taxon>
        <taxon>Burkholderiaceae</taxon>
        <taxon>Trinickia</taxon>
    </lineage>
</organism>
<dbReference type="Proteomes" id="UP000235616">
    <property type="component" value="Unassembled WGS sequence"/>
</dbReference>
<dbReference type="EMBL" id="PNYA01000010">
    <property type="protein sequence ID" value="PMS19692.1"/>
    <property type="molecule type" value="Genomic_DNA"/>
</dbReference>
<dbReference type="AlphaFoldDB" id="A0A2N7VRB5"/>
<evidence type="ECO:0000313" key="2">
    <source>
        <dbReference type="Proteomes" id="UP000235616"/>
    </source>
</evidence>
<comment type="caution">
    <text evidence="1">The sequence shown here is derived from an EMBL/GenBank/DDBJ whole genome shotgun (WGS) entry which is preliminary data.</text>
</comment>
<accession>A0A2N7VRB5</accession>